<proteinExistence type="predicted"/>
<evidence type="ECO:0000313" key="2">
    <source>
        <dbReference type="Proteomes" id="UP001372834"/>
    </source>
</evidence>
<comment type="caution">
    <text evidence="1">The sequence shown here is derived from an EMBL/GenBank/DDBJ whole genome shotgun (WGS) entry which is preliminary data.</text>
</comment>
<dbReference type="EMBL" id="JAWJWE010000039">
    <property type="protein sequence ID" value="KAK6621329.1"/>
    <property type="molecule type" value="Genomic_DNA"/>
</dbReference>
<dbReference type="AlphaFoldDB" id="A0AAN8NTD0"/>
<gene>
    <name evidence="1" type="ORF">RUM43_011635</name>
</gene>
<reference evidence="1 2" key="1">
    <citation type="submission" date="2023-10" db="EMBL/GenBank/DDBJ databases">
        <title>Genomes of two closely related lineages of the louse Polyplax serrata with different host specificities.</title>
        <authorList>
            <person name="Martinu J."/>
            <person name="Tarabai H."/>
            <person name="Stefka J."/>
            <person name="Hypsa V."/>
        </authorList>
    </citation>
    <scope>NUCLEOTIDE SEQUENCE [LARGE SCALE GENOMIC DNA]</scope>
    <source>
        <strain evidence="1">HR10_N</strain>
    </source>
</reference>
<sequence>MWAFSFVSAWKPERKSRELEKKNKRAFAAVFIFLFALLTLSEIAAGGRCLGSAKKLLEGQQEKTEISNVTEWQGSSVK</sequence>
<organism evidence="1 2">
    <name type="scientific">Polyplax serrata</name>
    <name type="common">Common mouse louse</name>
    <dbReference type="NCBI Taxonomy" id="468196"/>
    <lineage>
        <taxon>Eukaryota</taxon>
        <taxon>Metazoa</taxon>
        <taxon>Ecdysozoa</taxon>
        <taxon>Arthropoda</taxon>
        <taxon>Hexapoda</taxon>
        <taxon>Insecta</taxon>
        <taxon>Pterygota</taxon>
        <taxon>Neoptera</taxon>
        <taxon>Paraneoptera</taxon>
        <taxon>Psocodea</taxon>
        <taxon>Troctomorpha</taxon>
        <taxon>Phthiraptera</taxon>
        <taxon>Anoplura</taxon>
        <taxon>Polyplacidae</taxon>
        <taxon>Polyplax</taxon>
    </lineage>
</organism>
<dbReference type="Proteomes" id="UP001372834">
    <property type="component" value="Unassembled WGS sequence"/>
</dbReference>
<evidence type="ECO:0000313" key="1">
    <source>
        <dbReference type="EMBL" id="KAK6621329.1"/>
    </source>
</evidence>
<name>A0AAN8NTD0_POLSC</name>
<protein>
    <submittedName>
        <fullName evidence="1">Uncharacterized protein</fullName>
    </submittedName>
</protein>
<accession>A0AAN8NTD0</accession>